<dbReference type="EMBL" id="JH993115">
    <property type="protein sequence ID" value="EKX34222.1"/>
    <property type="molecule type" value="Genomic_DNA"/>
</dbReference>
<protein>
    <submittedName>
        <fullName evidence="3 4">Uncharacterized protein</fullName>
    </submittedName>
</protein>
<dbReference type="RefSeq" id="XP_005821202.1">
    <property type="nucleotide sequence ID" value="XM_005821145.1"/>
</dbReference>
<keyword evidence="1" id="KW-0812">Transmembrane</keyword>
<evidence type="ECO:0000256" key="2">
    <source>
        <dbReference type="SAM" id="SignalP"/>
    </source>
</evidence>
<evidence type="ECO:0000313" key="5">
    <source>
        <dbReference type="Proteomes" id="UP000011087"/>
    </source>
</evidence>
<evidence type="ECO:0000256" key="1">
    <source>
        <dbReference type="SAM" id="Phobius"/>
    </source>
</evidence>
<proteinExistence type="predicted"/>
<dbReference type="HOGENOM" id="CLU_455251_0_0_1"/>
<sequence length="600" mass="65468">MRSRSSLMGLSSVLLLLLLSHNALAADYGQLCYSAEECRSEEAPYCQYFFTDNTYKDNTQSRGWSKPADETRPRKFGLCVQCISDCDCGVNEYCGIDNKNPVVIPYNLTSNNTGTGLTPGRKLTMMVYAKQFEGLPLRSKCKSYDLPKSNCDTSLDKSAYVMRVNTTVPVTSASDTSKVLYIDNRVPSGWPKEAEDRYCGRVNSWAPAFYRAVVMGNKPEAFLASNAVYLNSTAMSTGGLYNTPATCVPHVAYRNLTAYPSCQYVKDSLTHTDSFCCKDTSAFATHSRACGSFETSYRDCVEACQPLYMMGGSTYNAASCTGTSSDATVQKFCSCLNTCKACVKNANGCSSDTVQGECKPCTLPPSNPGTNDVQTASSPITDGYFCPTTAVQTQTNDATKPLWSSTVPDTYCRPTCVDCLVNAARNCRNNGTCMDMVMELEVKPQCSTTGEFKVTMDYFSFHFISPPIDYTGHCTQTDCKICLDGQERCTATDNKGPRQICISNEWVSWTSKEIKQPAVDVGSRALIAIAVFTAFTFVAGLLVAITIMHQKPAAPQQLYLPAPQQEKYGGEPAAFVQTPGDYQQPGYVPTVTTGQLGQYA</sequence>
<organism evidence="3">
    <name type="scientific">Guillardia theta (strain CCMP2712)</name>
    <name type="common">Cryptophyte</name>
    <dbReference type="NCBI Taxonomy" id="905079"/>
    <lineage>
        <taxon>Eukaryota</taxon>
        <taxon>Cryptophyceae</taxon>
        <taxon>Pyrenomonadales</taxon>
        <taxon>Geminigeraceae</taxon>
        <taxon>Guillardia</taxon>
    </lineage>
</organism>
<keyword evidence="2" id="KW-0732">Signal</keyword>
<keyword evidence="1" id="KW-1133">Transmembrane helix</keyword>
<keyword evidence="5" id="KW-1185">Reference proteome</keyword>
<evidence type="ECO:0000313" key="4">
    <source>
        <dbReference type="EnsemblProtists" id="EKX34222"/>
    </source>
</evidence>
<dbReference type="EnsemblProtists" id="EKX34222">
    <property type="protein sequence ID" value="EKX34222"/>
    <property type="gene ID" value="GUITHDRAFT_119569"/>
</dbReference>
<dbReference type="PaxDb" id="55529-EKX34222"/>
<accession>L1IDP0</accession>
<evidence type="ECO:0000313" key="3">
    <source>
        <dbReference type="EMBL" id="EKX34222.1"/>
    </source>
</evidence>
<dbReference type="Proteomes" id="UP000011087">
    <property type="component" value="Unassembled WGS sequence"/>
</dbReference>
<name>L1IDP0_GUITC</name>
<dbReference type="KEGG" id="gtt:GUITHDRAFT_119569"/>
<dbReference type="AlphaFoldDB" id="L1IDP0"/>
<gene>
    <name evidence="3" type="ORF">GUITHDRAFT_119569</name>
</gene>
<feature type="transmembrane region" description="Helical" evidence="1">
    <location>
        <begin position="525"/>
        <end position="548"/>
    </location>
</feature>
<reference evidence="3 5" key="1">
    <citation type="journal article" date="2012" name="Nature">
        <title>Algal genomes reveal evolutionary mosaicism and the fate of nucleomorphs.</title>
        <authorList>
            <consortium name="DOE Joint Genome Institute"/>
            <person name="Curtis B.A."/>
            <person name="Tanifuji G."/>
            <person name="Burki F."/>
            <person name="Gruber A."/>
            <person name="Irimia M."/>
            <person name="Maruyama S."/>
            <person name="Arias M.C."/>
            <person name="Ball S.G."/>
            <person name="Gile G.H."/>
            <person name="Hirakawa Y."/>
            <person name="Hopkins J.F."/>
            <person name="Kuo A."/>
            <person name="Rensing S.A."/>
            <person name="Schmutz J."/>
            <person name="Symeonidi A."/>
            <person name="Elias M."/>
            <person name="Eveleigh R.J."/>
            <person name="Herman E.K."/>
            <person name="Klute M.J."/>
            <person name="Nakayama T."/>
            <person name="Obornik M."/>
            <person name="Reyes-Prieto A."/>
            <person name="Armbrust E.V."/>
            <person name="Aves S.J."/>
            <person name="Beiko R.G."/>
            <person name="Coutinho P."/>
            <person name="Dacks J.B."/>
            <person name="Durnford D.G."/>
            <person name="Fast N.M."/>
            <person name="Green B.R."/>
            <person name="Grisdale C.J."/>
            <person name="Hempel F."/>
            <person name="Henrissat B."/>
            <person name="Hoppner M.P."/>
            <person name="Ishida K."/>
            <person name="Kim E."/>
            <person name="Koreny L."/>
            <person name="Kroth P.G."/>
            <person name="Liu Y."/>
            <person name="Malik S.B."/>
            <person name="Maier U.G."/>
            <person name="McRose D."/>
            <person name="Mock T."/>
            <person name="Neilson J.A."/>
            <person name="Onodera N.T."/>
            <person name="Poole A.M."/>
            <person name="Pritham E.J."/>
            <person name="Richards T.A."/>
            <person name="Rocap G."/>
            <person name="Roy S.W."/>
            <person name="Sarai C."/>
            <person name="Schaack S."/>
            <person name="Shirato S."/>
            <person name="Slamovits C.H."/>
            <person name="Spencer D.F."/>
            <person name="Suzuki S."/>
            <person name="Worden A.Z."/>
            <person name="Zauner S."/>
            <person name="Barry K."/>
            <person name="Bell C."/>
            <person name="Bharti A.K."/>
            <person name="Crow J.A."/>
            <person name="Grimwood J."/>
            <person name="Kramer R."/>
            <person name="Lindquist E."/>
            <person name="Lucas S."/>
            <person name="Salamov A."/>
            <person name="McFadden G.I."/>
            <person name="Lane C.E."/>
            <person name="Keeling P.J."/>
            <person name="Gray M.W."/>
            <person name="Grigoriev I.V."/>
            <person name="Archibald J.M."/>
        </authorList>
    </citation>
    <scope>NUCLEOTIDE SEQUENCE</scope>
    <source>
        <strain evidence="3 5">CCMP2712</strain>
    </source>
</reference>
<keyword evidence="1" id="KW-0472">Membrane</keyword>
<feature type="signal peptide" evidence="2">
    <location>
        <begin position="1"/>
        <end position="25"/>
    </location>
</feature>
<reference evidence="4" key="3">
    <citation type="submission" date="2016-03" db="UniProtKB">
        <authorList>
            <consortium name="EnsemblProtists"/>
        </authorList>
    </citation>
    <scope>IDENTIFICATION</scope>
</reference>
<dbReference type="GeneID" id="17290971"/>
<feature type="chain" id="PRO_5008769915" evidence="2">
    <location>
        <begin position="26"/>
        <end position="600"/>
    </location>
</feature>
<reference evidence="5" key="2">
    <citation type="submission" date="2012-11" db="EMBL/GenBank/DDBJ databases">
        <authorList>
            <person name="Kuo A."/>
            <person name="Curtis B.A."/>
            <person name="Tanifuji G."/>
            <person name="Burki F."/>
            <person name="Gruber A."/>
            <person name="Irimia M."/>
            <person name="Maruyama S."/>
            <person name="Arias M.C."/>
            <person name="Ball S.G."/>
            <person name="Gile G.H."/>
            <person name="Hirakawa Y."/>
            <person name="Hopkins J.F."/>
            <person name="Rensing S.A."/>
            <person name="Schmutz J."/>
            <person name="Symeonidi A."/>
            <person name="Elias M."/>
            <person name="Eveleigh R.J."/>
            <person name="Herman E.K."/>
            <person name="Klute M.J."/>
            <person name="Nakayama T."/>
            <person name="Obornik M."/>
            <person name="Reyes-Prieto A."/>
            <person name="Armbrust E.V."/>
            <person name="Aves S.J."/>
            <person name="Beiko R.G."/>
            <person name="Coutinho P."/>
            <person name="Dacks J.B."/>
            <person name="Durnford D.G."/>
            <person name="Fast N.M."/>
            <person name="Green B.R."/>
            <person name="Grisdale C."/>
            <person name="Hempe F."/>
            <person name="Henrissat B."/>
            <person name="Hoppner M.P."/>
            <person name="Ishida K.-I."/>
            <person name="Kim E."/>
            <person name="Koreny L."/>
            <person name="Kroth P.G."/>
            <person name="Liu Y."/>
            <person name="Malik S.-B."/>
            <person name="Maier U.G."/>
            <person name="McRose D."/>
            <person name="Mock T."/>
            <person name="Neilson J.A."/>
            <person name="Onodera N.T."/>
            <person name="Poole A.M."/>
            <person name="Pritham E.J."/>
            <person name="Richards T.A."/>
            <person name="Rocap G."/>
            <person name="Roy S.W."/>
            <person name="Sarai C."/>
            <person name="Schaack S."/>
            <person name="Shirato S."/>
            <person name="Slamovits C.H."/>
            <person name="Spencer D.F."/>
            <person name="Suzuki S."/>
            <person name="Worden A.Z."/>
            <person name="Zauner S."/>
            <person name="Barry K."/>
            <person name="Bell C."/>
            <person name="Bharti A.K."/>
            <person name="Crow J.A."/>
            <person name="Grimwood J."/>
            <person name="Kramer R."/>
            <person name="Lindquist E."/>
            <person name="Lucas S."/>
            <person name="Salamov A."/>
            <person name="McFadden G.I."/>
            <person name="Lane C.E."/>
            <person name="Keeling P.J."/>
            <person name="Gray M.W."/>
            <person name="Grigoriev I.V."/>
            <person name="Archibald J.M."/>
        </authorList>
    </citation>
    <scope>NUCLEOTIDE SEQUENCE</scope>
    <source>
        <strain evidence="5">CCMP2712</strain>
    </source>
</reference>